<keyword evidence="2" id="KW-0963">Cytoplasm</keyword>
<keyword evidence="6" id="KW-0804">Transcription</keyword>
<reference evidence="10 11" key="1">
    <citation type="journal article" date="2014" name="Syst. Appl. Microbiol.">
        <title>Genomic insights into the taxonomic status of the three subspecies of Bacillus subtilis.</title>
        <authorList>
            <person name="Yi H."/>
            <person name="Chun J."/>
            <person name="Cha C.J."/>
        </authorList>
    </citation>
    <scope>NUCLEOTIDE SEQUENCE [LARGE SCALE GENOMIC DNA]</scope>
    <source>
        <strain evidence="10 11">KCTC 13429</strain>
    </source>
</reference>
<dbReference type="SMART" id="SM00448">
    <property type="entry name" value="REC"/>
    <property type="match status" value="1"/>
</dbReference>
<proteinExistence type="predicted"/>
<evidence type="ECO:0000256" key="2">
    <source>
        <dbReference type="ARBA" id="ARBA00022490"/>
    </source>
</evidence>
<dbReference type="InterPro" id="IPR016032">
    <property type="entry name" value="Sig_transdc_resp-reg_C-effctor"/>
</dbReference>
<evidence type="ECO:0000256" key="3">
    <source>
        <dbReference type="ARBA" id="ARBA00022553"/>
    </source>
</evidence>
<dbReference type="PROSITE" id="PS00622">
    <property type="entry name" value="HTH_LUXR_1"/>
    <property type="match status" value="1"/>
</dbReference>
<evidence type="ECO:0000256" key="1">
    <source>
        <dbReference type="ARBA" id="ARBA00004496"/>
    </source>
</evidence>
<dbReference type="GO" id="GO:0006355">
    <property type="term" value="P:regulation of DNA-templated transcription"/>
    <property type="evidence" value="ECO:0007669"/>
    <property type="project" value="InterPro"/>
</dbReference>
<dbReference type="InterPro" id="IPR000792">
    <property type="entry name" value="Tscrpt_reg_LuxR_C"/>
</dbReference>
<dbReference type="AlphaFoldDB" id="A0A9W5LGI9"/>
<dbReference type="InterPro" id="IPR001789">
    <property type="entry name" value="Sig_transdc_resp-reg_receiver"/>
</dbReference>
<dbReference type="InterPro" id="IPR039420">
    <property type="entry name" value="WalR-like"/>
</dbReference>
<feature type="modified residue" description="4-aspartylphosphate" evidence="7">
    <location>
        <position position="55"/>
    </location>
</feature>
<dbReference type="Pfam" id="PF00196">
    <property type="entry name" value="GerE"/>
    <property type="match status" value="1"/>
</dbReference>
<dbReference type="GO" id="GO:0003677">
    <property type="term" value="F:DNA binding"/>
    <property type="evidence" value="ECO:0007669"/>
    <property type="project" value="UniProtKB-KW"/>
</dbReference>
<dbReference type="PANTHER" id="PTHR43214">
    <property type="entry name" value="TWO-COMPONENT RESPONSE REGULATOR"/>
    <property type="match status" value="1"/>
</dbReference>
<dbReference type="GO" id="GO:0000160">
    <property type="term" value="P:phosphorelay signal transduction system"/>
    <property type="evidence" value="ECO:0007669"/>
    <property type="project" value="InterPro"/>
</dbReference>
<dbReference type="PANTHER" id="PTHR43214:SF37">
    <property type="entry name" value="TRANSCRIPTIONAL REGULATORY PROTEIN YDFI"/>
    <property type="match status" value="1"/>
</dbReference>
<dbReference type="Pfam" id="PF00072">
    <property type="entry name" value="Response_reg"/>
    <property type="match status" value="1"/>
</dbReference>
<evidence type="ECO:0000256" key="7">
    <source>
        <dbReference type="PROSITE-ProRule" id="PRU00169"/>
    </source>
</evidence>
<dbReference type="EMBL" id="AMXN01000006">
    <property type="protein sequence ID" value="ELS60326.1"/>
    <property type="molecule type" value="Genomic_DNA"/>
</dbReference>
<keyword evidence="4" id="KW-0805">Transcription regulation</keyword>
<dbReference type="SUPFAM" id="SSF52172">
    <property type="entry name" value="CheY-like"/>
    <property type="match status" value="1"/>
</dbReference>
<accession>A0A9W5LGI9</accession>
<dbReference type="CDD" id="cd17535">
    <property type="entry name" value="REC_NarL-like"/>
    <property type="match status" value="1"/>
</dbReference>
<protein>
    <submittedName>
        <fullName evidence="10">Response regulator YdfI</fullName>
    </submittedName>
</protein>
<dbReference type="PRINTS" id="PR00038">
    <property type="entry name" value="HTHLUXR"/>
</dbReference>
<evidence type="ECO:0000313" key="11">
    <source>
        <dbReference type="Proteomes" id="UP000011182"/>
    </source>
</evidence>
<evidence type="ECO:0000259" key="8">
    <source>
        <dbReference type="PROSITE" id="PS50043"/>
    </source>
</evidence>
<dbReference type="InterPro" id="IPR011006">
    <property type="entry name" value="CheY-like_superfamily"/>
</dbReference>
<dbReference type="PROSITE" id="PS50043">
    <property type="entry name" value="HTH_LUXR_2"/>
    <property type="match status" value="1"/>
</dbReference>
<dbReference type="CDD" id="cd06170">
    <property type="entry name" value="LuxR_C_like"/>
    <property type="match status" value="1"/>
</dbReference>
<evidence type="ECO:0000313" key="10">
    <source>
        <dbReference type="EMBL" id="ELS60326.1"/>
    </source>
</evidence>
<dbReference type="Proteomes" id="UP000011182">
    <property type="component" value="Unassembled WGS sequence"/>
</dbReference>
<keyword evidence="5" id="KW-0238">DNA-binding</keyword>
<evidence type="ECO:0000256" key="4">
    <source>
        <dbReference type="ARBA" id="ARBA00023015"/>
    </source>
</evidence>
<dbReference type="InterPro" id="IPR058245">
    <property type="entry name" value="NreC/VraR/RcsB-like_REC"/>
</dbReference>
<organism evidence="10 11">
    <name type="scientific">Bacillus inaquosorum KCTC 13429</name>
    <dbReference type="NCBI Taxonomy" id="1236548"/>
    <lineage>
        <taxon>Bacteria</taxon>
        <taxon>Bacillati</taxon>
        <taxon>Bacillota</taxon>
        <taxon>Bacilli</taxon>
        <taxon>Bacillales</taxon>
        <taxon>Bacillaceae</taxon>
        <taxon>Bacillus</taxon>
    </lineage>
</organism>
<evidence type="ECO:0000256" key="5">
    <source>
        <dbReference type="ARBA" id="ARBA00023125"/>
    </source>
</evidence>
<evidence type="ECO:0000259" key="9">
    <source>
        <dbReference type="PROSITE" id="PS50110"/>
    </source>
</evidence>
<keyword evidence="3 7" id="KW-0597">Phosphoprotein</keyword>
<gene>
    <name evidence="10" type="ORF">BSI_33240</name>
</gene>
<comment type="subcellular location">
    <subcellularLocation>
        <location evidence="1">Cytoplasm</location>
    </subcellularLocation>
</comment>
<name>A0A9W5LGI9_9BACI</name>
<feature type="domain" description="HTH luxR-type" evidence="8">
    <location>
        <begin position="143"/>
        <end position="208"/>
    </location>
</feature>
<feature type="domain" description="Response regulatory" evidence="9">
    <location>
        <begin position="4"/>
        <end position="119"/>
    </location>
</feature>
<sequence>MMNKVLIVDDHLVVREGLKLLIETNDHYTIIGEAENGKAAVRLADELKPDIILMDLYMPEMSGLEAIKQIKEKHDIPIIILTTYNEDHLMIEGIELGAKGYLLKDTSSETLFHTMDAALGGNVLLQPDILKRLQEIQLERMKKQSSDTQLTEKEVIVLKAIAKGLKSKAIAFDLGVSERTVKSRLTSIYNKLGANSRTEAVTIAMQRGILTLDE</sequence>
<dbReference type="Gene3D" id="3.40.50.2300">
    <property type="match status" value="1"/>
</dbReference>
<dbReference type="SUPFAM" id="SSF46894">
    <property type="entry name" value="C-terminal effector domain of the bipartite response regulators"/>
    <property type="match status" value="1"/>
</dbReference>
<comment type="caution">
    <text evidence="10">The sequence shown here is derived from an EMBL/GenBank/DDBJ whole genome shotgun (WGS) entry which is preliminary data.</text>
</comment>
<dbReference type="GO" id="GO:0005737">
    <property type="term" value="C:cytoplasm"/>
    <property type="evidence" value="ECO:0007669"/>
    <property type="project" value="UniProtKB-SubCell"/>
</dbReference>
<keyword evidence="11" id="KW-1185">Reference proteome</keyword>
<evidence type="ECO:0000256" key="6">
    <source>
        <dbReference type="ARBA" id="ARBA00023163"/>
    </source>
</evidence>
<dbReference type="SMART" id="SM00421">
    <property type="entry name" value="HTH_LUXR"/>
    <property type="match status" value="1"/>
</dbReference>
<dbReference type="PROSITE" id="PS50110">
    <property type="entry name" value="RESPONSE_REGULATORY"/>
    <property type="match status" value="1"/>
</dbReference>